<dbReference type="PRINTS" id="PR00237">
    <property type="entry name" value="GPCRRHODOPSN"/>
</dbReference>
<evidence type="ECO:0000256" key="5">
    <source>
        <dbReference type="ARBA" id="ARBA00022725"/>
    </source>
</evidence>
<dbReference type="InterPro" id="IPR017452">
    <property type="entry name" value="GPCR_Rhodpsn_7TM"/>
</dbReference>
<keyword evidence="8 12" id="KW-0472">Membrane</keyword>
<keyword evidence="2 12" id="KW-1003">Cell membrane</keyword>
<feature type="transmembrane region" description="Helical" evidence="12">
    <location>
        <begin position="57"/>
        <end position="82"/>
    </location>
</feature>
<dbReference type="SUPFAM" id="SSF81321">
    <property type="entry name" value="Family A G protein-coupled receptor-like"/>
    <property type="match status" value="1"/>
</dbReference>
<evidence type="ECO:0000256" key="3">
    <source>
        <dbReference type="ARBA" id="ARBA00022606"/>
    </source>
</evidence>
<dbReference type="Pfam" id="PF13853">
    <property type="entry name" value="7tm_4"/>
    <property type="match status" value="1"/>
</dbReference>
<organism evidence="14 15">
    <name type="scientific">Eleutherodactylus coqui</name>
    <name type="common">Puerto Rican coqui</name>
    <dbReference type="NCBI Taxonomy" id="57060"/>
    <lineage>
        <taxon>Eukaryota</taxon>
        <taxon>Metazoa</taxon>
        <taxon>Chordata</taxon>
        <taxon>Craniata</taxon>
        <taxon>Vertebrata</taxon>
        <taxon>Euteleostomi</taxon>
        <taxon>Amphibia</taxon>
        <taxon>Batrachia</taxon>
        <taxon>Anura</taxon>
        <taxon>Neobatrachia</taxon>
        <taxon>Hyloidea</taxon>
        <taxon>Eleutherodactylidae</taxon>
        <taxon>Eleutherodactylinae</taxon>
        <taxon>Eleutherodactylus</taxon>
        <taxon>Eleutherodactylus</taxon>
    </lineage>
</organism>
<comment type="similarity">
    <text evidence="11">Belongs to the G-protein coupled receptor 1 family.</text>
</comment>
<evidence type="ECO:0000256" key="6">
    <source>
        <dbReference type="ARBA" id="ARBA00022989"/>
    </source>
</evidence>
<dbReference type="GO" id="GO:0005886">
    <property type="term" value="C:plasma membrane"/>
    <property type="evidence" value="ECO:0007669"/>
    <property type="project" value="UniProtKB-SubCell"/>
</dbReference>
<evidence type="ECO:0000256" key="12">
    <source>
        <dbReference type="RuleBase" id="RU363047"/>
    </source>
</evidence>
<dbReference type="InterPro" id="IPR000725">
    <property type="entry name" value="Olfact_rcpt"/>
</dbReference>
<evidence type="ECO:0000256" key="1">
    <source>
        <dbReference type="ARBA" id="ARBA00004651"/>
    </source>
</evidence>
<evidence type="ECO:0000256" key="2">
    <source>
        <dbReference type="ARBA" id="ARBA00022475"/>
    </source>
</evidence>
<keyword evidence="7 11" id="KW-0297">G-protein coupled receptor</keyword>
<feature type="non-terminal residue" evidence="14">
    <location>
        <position position="307"/>
    </location>
</feature>
<reference evidence="14" key="1">
    <citation type="thesis" date="2020" institute="ProQuest LLC" country="789 East Eisenhower Parkway, Ann Arbor, MI, USA">
        <title>Comparative Genomics and Chromosome Evolution.</title>
        <authorList>
            <person name="Mudd A.B."/>
        </authorList>
    </citation>
    <scope>NUCLEOTIDE SEQUENCE</scope>
    <source>
        <strain evidence="14">HN-11 Male</strain>
        <tissue evidence="14">Kidney and liver</tissue>
    </source>
</reference>
<dbReference type="GO" id="GO:0004930">
    <property type="term" value="F:G protein-coupled receptor activity"/>
    <property type="evidence" value="ECO:0007669"/>
    <property type="project" value="UniProtKB-KW"/>
</dbReference>
<keyword evidence="10 11" id="KW-0807">Transducer</keyword>
<dbReference type="PROSITE" id="PS50262">
    <property type="entry name" value="G_PROTEIN_RECEP_F1_2"/>
    <property type="match status" value="1"/>
</dbReference>
<feature type="transmembrane region" description="Helical" evidence="12">
    <location>
        <begin position="265"/>
        <end position="288"/>
    </location>
</feature>
<feature type="transmembrane region" description="Helical" evidence="12">
    <location>
        <begin position="233"/>
        <end position="253"/>
    </location>
</feature>
<dbReference type="Proteomes" id="UP000770717">
    <property type="component" value="Unassembled WGS sequence"/>
</dbReference>
<keyword evidence="5 12" id="KW-0552">Olfaction</keyword>
<evidence type="ECO:0000259" key="13">
    <source>
        <dbReference type="PROSITE" id="PS50262"/>
    </source>
</evidence>
<dbReference type="FunFam" id="1.20.1070.10:FF:000001">
    <property type="entry name" value="Olfactory receptor"/>
    <property type="match status" value="1"/>
</dbReference>
<dbReference type="PROSITE" id="PS00237">
    <property type="entry name" value="G_PROTEIN_RECEP_F1_1"/>
    <property type="match status" value="1"/>
</dbReference>
<evidence type="ECO:0000256" key="8">
    <source>
        <dbReference type="ARBA" id="ARBA00023136"/>
    </source>
</evidence>
<name>A0A8J6BH41_ELECQ</name>
<evidence type="ECO:0000256" key="4">
    <source>
        <dbReference type="ARBA" id="ARBA00022692"/>
    </source>
</evidence>
<feature type="transmembrane region" description="Helical" evidence="12">
    <location>
        <begin position="193"/>
        <end position="212"/>
    </location>
</feature>
<dbReference type="Gene3D" id="1.20.1070.10">
    <property type="entry name" value="Rhodopsin 7-helix transmembrane proteins"/>
    <property type="match status" value="1"/>
</dbReference>
<keyword evidence="4 11" id="KW-0812">Transmembrane</keyword>
<keyword evidence="3 12" id="KW-0716">Sensory transduction</keyword>
<dbReference type="AlphaFoldDB" id="A0A8J6BH41"/>
<evidence type="ECO:0000256" key="9">
    <source>
        <dbReference type="ARBA" id="ARBA00023170"/>
    </source>
</evidence>
<gene>
    <name evidence="14" type="ORF">GDO78_022101</name>
</gene>
<feature type="domain" description="G-protein coupled receptors family 1 profile" evidence="13">
    <location>
        <begin position="37"/>
        <end position="286"/>
    </location>
</feature>
<dbReference type="PANTHER" id="PTHR26452">
    <property type="entry name" value="OLFACTORY RECEPTOR"/>
    <property type="match status" value="1"/>
</dbReference>
<dbReference type="InterPro" id="IPR000276">
    <property type="entry name" value="GPCR_Rhodpsn"/>
</dbReference>
<dbReference type="GO" id="GO:0004984">
    <property type="term" value="F:olfactory receptor activity"/>
    <property type="evidence" value="ECO:0007669"/>
    <property type="project" value="InterPro"/>
</dbReference>
<dbReference type="EMBL" id="WNTK01007442">
    <property type="protein sequence ID" value="KAG9463260.1"/>
    <property type="molecule type" value="Genomic_DNA"/>
</dbReference>
<protein>
    <recommendedName>
        <fullName evidence="12">Olfactory receptor</fullName>
    </recommendedName>
</protein>
<accession>A0A8J6BH41</accession>
<evidence type="ECO:0000256" key="11">
    <source>
        <dbReference type="RuleBase" id="RU000688"/>
    </source>
</evidence>
<evidence type="ECO:0000313" key="14">
    <source>
        <dbReference type="EMBL" id="KAG9463260.1"/>
    </source>
</evidence>
<evidence type="ECO:0000256" key="7">
    <source>
        <dbReference type="ARBA" id="ARBA00023040"/>
    </source>
</evidence>
<comment type="subcellular location">
    <subcellularLocation>
        <location evidence="1 12">Cell membrane</location>
        <topology evidence="1 12">Multi-pass membrane protein</topology>
    </subcellularLocation>
</comment>
<keyword evidence="6 12" id="KW-1133">Transmembrane helix</keyword>
<feature type="transmembrane region" description="Helical" evidence="12">
    <location>
        <begin position="21"/>
        <end position="45"/>
    </location>
</feature>
<dbReference type="PRINTS" id="PR00245">
    <property type="entry name" value="OLFACTORYR"/>
</dbReference>
<dbReference type="InterPro" id="IPR050516">
    <property type="entry name" value="Olfactory_GPCR"/>
</dbReference>
<feature type="transmembrane region" description="Helical" evidence="12">
    <location>
        <begin position="94"/>
        <end position="116"/>
    </location>
</feature>
<keyword evidence="9 11" id="KW-0675">Receptor</keyword>
<keyword evidence="15" id="KW-1185">Reference proteome</keyword>
<evidence type="ECO:0000256" key="10">
    <source>
        <dbReference type="ARBA" id="ARBA00023224"/>
    </source>
</evidence>
<evidence type="ECO:0000313" key="15">
    <source>
        <dbReference type="Proteomes" id="UP000770717"/>
    </source>
</evidence>
<proteinExistence type="inferred from homology"/>
<sequence>MESENKTLKDFILLGFLKGQVVCTMLMATTYITIIISNCAVFSIIKMDSHLQTPMYFFLSCLSLLDICYSSVTLPAMLVNAITGNRRISFHRCFTQLYFFVCFGGSECLLLAAMAYDRYVAICHPLHYPIIMNKTFCSGFVAGCCVSGLLNATFHTSMTLQLTFCGDYHINHFFCDVLPMLEAACSNTQSSQVLLHVVTVFLGMAPFLLVMNSYIHIISTILKIQSSEGRQKVFSTCSSHLIVVTVFYITGIFNYNSPSSGDSLIIVQVSSILYGILCPLLNPMIYCLRNQDVKKALKKAVIRTRTV</sequence>
<dbReference type="OrthoDB" id="6145535at2759"/>
<comment type="caution">
    <text evidence="14">The sequence shown here is derived from an EMBL/GenBank/DDBJ whole genome shotgun (WGS) entry which is preliminary data.</text>
</comment>